<sequence>MNKVNKSIQHIVLYIFCMTIGLLQNVSAQVYPVQVVPTVISPYSSKLSDYSNAMVNRINLQLISTDVLMNRREVDLRVKIQGNGITAQSRVLLTGARPIYLNGGEIQSLSSSELATYFRYDNLEGISSTQYSNPLPDGVYTICFQVFDKLTQKVLSTSGCSTMYLMLNDPPLLNIPSNKEEISTSDFPLVIFSWTPRQLNATNVSYRFELKELLDPTMDPTFAFEVSRPLYAEDDLRMTTLVYDINKPNLLPGKRYAWRVRAISTSGLGENSVFKNNGYSEVYSFTYSSTCSAPRFLLSEQQANNRVKIMWQGENSQQRYHVQYRKAGIQDAAWFDLYTVNTQSMLSHLEPGFTYEFRVGASCQQASYGVEPSFTYSSIQTFYLEAKNNSTTYNCGIVPDLKVTNQQPLGGLVINETFMAGDFPVKVLEVDGSNGVFSGRGYIVVPYLFDTRIAVEFSNVAINADYQLMRGVVETTYDPNWENVEFIDNLVDTNQQEITLPFPIADLPEGIQIGPGGDLLIKGDDGRTETFPGGKDTVITDSTGQVYYIDKDGKVSGPTAVAEGGKPTLENTDGVNKNGEVQAFTAKGISVAFESDDAFDAVEYNQGLTSDYKKIGGNYLPFKAVVKGSSAKIRARVTLSDSQLPLDRLVFKTSTGTHIDAKRVANSNDFELTVNGMQSNAIEEVQASIKQGEQYKVAGAFKLVHLDTRTVELRLVPTSDQVNLEGVIAELQSIYAQVGVTVQATVQPVFSIDSYVEGTQVETADEKGDLSTYSTVQQRIITAYQGAQTLDKAYYIFVTEKGSSTNQQGYMRLNGQFGFVFRASDASTISRTIAHELGHGAFKLEHPFAAFKSKGLREGTTNSLMDYATTSTNFIFTDWRQINDPKLRLYAFQGQGDGEKVLNDYKLEDDSYFVTPAGELLYLTKGTSLSYLCENPNLNGFNGVVYGFTTADGKRYVNDINIQLNELNSSGGVFRGYYQVDPIDRTFIKDSQGNRVLYKNTQSPLKGGKQLVHFVHAIPEGTDVLYYILREEVTLTDDWISKTPDYSGSRYKERKYNAQGEYVTIVVSTGCDDYDVFVENISIQDKITLEVFKNKKTGKYQVHVALLGKARDKKYEGDKTEIENQLKAIAEEKLNELNGLDGVKSPSSSLGVFDVEGEDAGEFYVAEMDGRQWLKTIGDLGSSVWETANLPEAYWNKDSGYATSSIHVPPIFAGVSNGLTEEALGLQQLVKLGYDVVSKEEVRIGIWEGLTNITFNSVIDAGDEAIRNRVNQYANHVEKPYIAQHALGRDAIQAVTTAVGIGVITKSGKLADEVADIGKQVKKEARKKATKEFLKEFDPTFIEKLKKIPNYDKLEAALIESWKKHHGSKFSLQYIYDNDLVDKIKGFELKVHADGNFTADMVLKGGLGKVDKFVEFKSWKTGSFSLLNGSQYKNQLKAYMQSGNFEQIFDAQKLIKDGVTNPDKFVKEKIVDMIKKNPEDFKSFFPNELIDINQLDINSAIIQNFTAK</sequence>
<dbReference type="Proteomes" id="UP000596202">
    <property type="component" value="Chromosome"/>
</dbReference>
<protein>
    <recommendedName>
        <fullName evidence="3">Fibronectin type III domain</fullName>
    </recommendedName>
</protein>
<evidence type="ECO:0008006" key="3">
    <source>
        <dbReference type="Google" id="ProtNLM"/>
    </source>
</evidence>
<dbReference type="GeneID" id="93527059"/>
<name>A0A9Q6ZCI5_MYROD</name>
<dbReference type="CDD" id="cd00063">
    <property type="entry name" value="FN3"/>
    <property type="match status" value="1"/>
</dbReference>
<accession>A0A9Q6ZCI5</accession>
<dbReference type="EMBL" id="CP068108">
    <property type="protein sequence ID" value="QQU01170.1"/>
    <property type="molecule type" value="Genomic_DNA"/>
</dbReference>
<evidence type="ECO:0000313" key="1">
    <source>
        <dbReference type="EMBL" id="QQU01170.1"/>
    </source>
</evidence>
<dbReference type="SUPFAM" id="SSF49265">
    <property type="entry name" value="Fibronectin type III"/>
    <property type="match status" value="1"/>
</dbReference>
<dbReference type="InterPro" id="IPR003961">
    <property type="entry name" value="FN3_dom"/>
</dbReference>
<dbReference type="InterPro" id="IPR013783">
    <property type="entry name" value="Ig-like_fold"/>
</dbReference>
<dbReference type="Gene3D" id="2.60.40.10">
    <property type="entry name" value="Immunoglobulins"/>
    <property type="match status" value="2"/>
</dbReference>
<dbReference type="InterPro" id="IPR036116">
    <property type="entry name" value="FN3_sf"/>
</dbReference>
<gene>
    <name evidence="1" type="ORF">I6I88_05305</name>
</gene>
<evidence type="ECO:0000313" key="2">
    <source>
        <dbReference type="Proteomes" id="UP000596202"/>
    </source>
</evidence>
<proteinExistence type="predicted"/>
<dbReference type="OrthoDB" id="1521695at2"/>
<organism evidence="1 2">
    <name type="scientific">Myroides odoratus</name>
    <name type="common">Flavobacterium odoratum</name>
    <dbReference type="NCBI Taxonomy" id="256"/>
    <lineage>
        <taxon>Bacteria</taxon>
        <taxon>Pseudomonadati</taxon>
        <taxon>Bacteroidota</taxon>
        <taxon>Flavobacteriia</taxon>
        <taxon>Flavobacteriales</taxon>
        <taxon>Flavobacteriaceae</taxon>
        <taxon>Myroides</taxon>
    </lineage>
</organism>
<reference evidence="1 2" key="1">
    <citation type="submission" date="2021-01" db="EMBL/GenBank/DDBJ databases">
        <title>FDA dAtabase for Regulatory Grade micrObial Sequences (FDA-ARGOS): Supporting development and validation of Infectious Disease Dx tests.</title>
        <authorList>
            <person name="Sproer C."/>
            <person name="Gronow S."/>
            <person name="Severitt S."/>
            <person name="Schroder I."/>
            <person name="Tallon L."/>
            <person name="Sadzewicz L."/>
            <person name="Zhao X."/>
            <person name="Boylan J."/>
            <person name="Ott S."/>
            <person name="Bowen H."/>
            <person name="Vavikolanu K."/>
            <person name="Mehta A."/>
            <person name="Aluvathingal J."/>
            <person name="Nadendla S."/>
            <person name="Lowell S."/>
            <person name="Myers T."/>
            <person name="Yan Y."/>
            <person name="Sichtig H."/>
        </authorList>
    </citation>
    <scope>NUCLEOTIDE SEQUENCE [LARGE SCALE GENOMIC DNA]</scope>
    <source>
        <strain evidence="1 2">FDAARGOS_1131</strain>
    </source>
</reference>
<dbReference type="RefSeq" id="WP_147286399.1">
    <property type="nucleotide sequence ID" value="NZ_CP068108.1"/>
</dbReference>